<feature type="compositionally biased region" description="Polar residues" evidence="1">
    <location>
        <begin position="17"/>
        <end position="28"/>
    </location>
</feature>
<evidence type="ECO:0000313" key="4">
    <source>
        <dbReference type="Proteomes" id="UP000256913"/>
    </source>
</evidence>
<gene>
    <name evidence="3" type="ORF">DFJ67_6875</name>
</gene>
<name>A0A3D9ZUH8_9ACTN</name>
<feature type="region of interest" description="Disordered" evidence="1">
    <location>
        <begin position="148"/>
        <end position="177"/>
    </location>
</feature>
<evidence type="ECO:0000256" key="2">
    <source>
        <dbReference type="SAM" id="SignalP"/>
    </source>
</evidence>
<evidence type="ECO:0000256" key="1">
    <source>
        <dbReference type="SAM" id="MobiDB-lite"/>
    </source>
</evidence>
<feature type="chain" id="PRO_5039048951" evidence="2">
    <location>
        <begin position="17"/>
        <end position="205"/>
    </location>
</feature>
<dbReference type="AlphaFoldDB" id="A0A3D9ZUH8"/>
<dbReference type="EMBL" id="QUMQ01000001">
    <property type="protein sequence ID" value="REG00818.1"/>
    <property type="molecule type" value="Genomic_DNA"/>
</dbReference>
<sequence length="205" mass="20972">MVAVAAIVTMLSACSAAPSTPTVPSLPQASGGPSADASRGTDANPNGTTGDATAARRTALHNAAECIRQHGAPRYQDPVLTANGQVYTDARTLQDSIEESALDDLEAACGELIRAARFAPDDQAPAPPKVVQAGVKVAECMRANGLPNVKDPTADSPFTPGHGFGHSPDELPGGKDDAFMRAGDACKDLINELNRLSSLGNLGDA</sequence>
<evidence type="ECO:0000313" key="3">
    <source>
        <dbReference type="EMBL" id="REG00818.1"/>
    </source>
</evidence>
<organism evidence="3 4">
    <name type="scientific">Asanoa ferruginea</name>
    <dbReference type="NCBI Taxonomy" id="53367"/>
    <lineage>
        <taxon>Bacteria</taxon>
        <taxon>Bacillati</taxon>
        <taxon>Actinomycetota</taxon>
        <taxon>Actinomycetes</taxon>
        <taxon>Micromonosporales</taxon>
        <taxon>Micromonosporaceae</taxon>
        <taxon>Asanoa</taxon>
    </lineage>
</organism>
<dbReference type="Proteomes" id="UP000256913">
    <property type="component" value="Unassembled WGS sequence"/>
</dbReference>
<protein>
    <submittedName>
        <fullName evidence="3">Uncharacterized protein</fullName>
    </submittedName>
</protein>
<feature type="compositionally biased region" description="Basic and acidic residues" evidence="1">
    <location>
        <begin position="167"/>
        <end position="177"/>
    </location>
</feature>
<keyword evidence="2" id="KW-0732">Signal</keyword>
<feature type="signal peptide" evidence="2">
    <location>
        <begin position="1"/>
        <end position="16"/>
    </location>
</feature>
<reference evidence="3 4" key="1">
    <citation type="submission" date="2018-08" db="EMBL/GenBank/DDBJ databases">
        <title>Sequencing the genomes of 1000 actinobacteria strains.</title>
        <authorList>
            <person name="Klenk H.-P."/>
        </authorList>
    </citation>
    <scope>NUCLEOTIDE SEQUENCE [LARGE SCALE GENOMIC DNA]</scope>
    <source>
        <strain evidence="3 4">DSM 44099</strain>
    </source>
</reference>
<proteinExistence type="predicted"/>
<accession>A0A3D9ZUH8</accession>
<feature type="region of interest" description="Disordered" evidence="1">
    <location>
        <begin position="16"/>
        <end position="52"/>
    </location>
</feature>
<keyword evidence="4" id="KW-1185">Reference proteome</keyword>
<comment type="caution">
    <text evidence="3">The sequence shown here is derived from an EMBL/GenBank/DDBJ whole genome shotgun (WGS) entry which is preliminary data.</text>
</comment>